<evidence type="ECO:0000256" key="1">
    <source>
        <dbReference type="SAM" id="MobiDB-lite"/>
    </source>
</evidence>
<evidence type="ECO:0000313" key="4">
    <source>
        <dbReference type="Proteomes" id="UP001164746"/>
    </source>
</evidence>
<dbReference type="InterPro" id="IPR004875">
    <property type="entry name" value="DDE_SF_endonuclease_dom"/>
</dbReference>
<keyword evidence="4" id="KW-1185">Reference proteome</keyword>
<feature type="compositionally biased region" description="Basic and acidic residues" evidence="1">
    <location>
        <begin position="1"/>
        <end position="11"/>
    </location>
</feature>
<name>A0ABY7DH84_MYAAR</name>
<feature type="domain" description="DDE-1" evidence="2">
    <location>
        <begin position="215"/>
        <end position="298"/>
    </location>
</feature>
<accession>A0ABY7DH84</accession>
<gene>
    <name evidence="3" type="ORF">MAR_028499</name>
</gene>
<proteinExistence type="predicted"/>
<organism evidence="3 4">
    <name type="scientific">Mya arenaria</name>
    <name type="common">Soft-shell clam</name>
    <dbReference type="NCBI Taxonomy" id="6604"/>
    <lineage>
        <taxon>Eukaryota</taxon>
        <taxon>Metazoa</taxon>
        <taxon>Spiralia</taxon>
        <taxon>Lophotrochozoa</taxon>
        <taxon>Mollusca</taxon>
        <taxon>Bivalvia</taxon>
        <taxon>Autobranchia</taxon>
        <taxon>Heteroconchia</taxon>
        <taxon>Euheterodonta</taxon>
        <taxon>Imparidentia</taxon>
        <taxon>Neoheterodontei</taxon>
        <taxon>Myida</taxon>
        <taxon>Myoidea</taxon>
        <taxon>Myidae</taxon>
        <taxon>Mya</taxon>
    </lineage>
</organism>
<dbReference type="EMBL" id="CP111013">
    <property type="protein sequence ID" value="WAQ95809.1"/>
    <property type="molecule type" value="Genomic_DNA"/>
</dbReference>
<feature type="region of interest" description="Disordered" evidence="1">
    <location>
        <begin position="1"/>
        <end position="38"/>
    </location>
</feature>
<evidence type="ECO:0000313" key="3">
    <source>
        <dbReference type="EMBL" id="WAQ95809.1"/>
    </source>
</evidence>
<reference evidence="3" key="1">
    <citation type="submission" date="2022-11" db="EMBL/GenBank/DDBJ databases">
        <title>Centuries of genome instability and evolution in soft-shell clam transmissible cancer (bioRxiv).</title>
        <authorList>
            <person name="Hart S.F.M."/>
            <person name="Yonemitsu M.A."/>
            <person name="Giersch R.M."/>
            <person name="Beal B.F."/>
            <person name="Arriagada G."/>
            <person name="Davis B.W."/>
            <person name="Ostrander E.A."/>
            <person name="Goff S.P."/>
            <person name="Metzger M.J."/>
        </authorList>
    </citation>
    <scope>NUCLEOTIDE SEQUENCE</scope>
    <source>
        <strain evidence="3">MELC-2E11</strain>
        <tissue evidence="3">Siphon/mantle</tissue>
    </source>
</reference>
<dbReference type="Proteomes" id="UP001164746">
    <property type="component" value="Chromosome 2"/>
</dbReference>
<sequence length="335" mass="39195">MVRERIVERGSELAQEQQSKSLKPPIDPNNSRRSCADIDNGRKKCVTTGTSQVFRSAEKVKKKYKKSQSPCKDKIVRKRRALYDVQIKKHNLSYSYLYRRVSGETAIDSRNGPGTVFSRQEVTELAQYLSEIAKRGMGLRLCEFLDLMQDIIRKENRKTPFTNDRPSYEWYKKKEVLLEASRSRLTSERFDKWYSNFRDFLAEKDLLNKPERIWNGWMNIETFEIYLDYFDKHIVTEKPVVLLIDSVGSYINRSILTKARSNGIELYRIVSNATHLMQPLDKGMFGPLKKQWNTTVRKHNRTPGCKKIKDCFNAFNKPCTIVSRFCSSGIYPVNR</sequence>
<dbReference type="Pfam" id="PF03184">
    <property type="entry name" value="DDE_1"/>
    <property type="match status" value="1"/>
</dbReference>
<evidence type="ECO:0000259" key="2">
    <source>
        <dbReference type="Pfam" id="PF03184"/>
    </source>
</evidence>
<protein>
    <recommendedName>
        <fullName evidence="2">DDE-1 domain-containing protein</fullName>
    </recommendedName>
</protein>